<accession>A0A832WKE6</accession>
<reference evidence="3" key="1">
    <citation type="journal article" date="2020" name="bioRxiv">
        <title>A rank-normalized archaeal taxonomy based on genome phylogeny resolves widespread incomplete and uneven classifications.</title>
        <authorList>
            <person name="Rinke C."/>
            <person name="Chuvochina M."/>
            <person name="Mussig A.J."/>
            <person name="Chaumeil P.-A."/>
            <person name="Waite D.W."/>
            <person name="Whitman W.B."/>
            <person name="Parks D.H."/>
            <person name="Hugenholtz P."/>
        </authorList>
    </citation>
    <scope>NUCLEOTIDE SEQUENCE</scope>
    <source>
        <strain evidence="3">UBA8853</strain>
    </source>
</reference>
<dbReference type="RefSeq" id="WP_148679582.1">
    <property type="nucleotide sequence ID" value="NZ_DUJS01000002.1"/>
</dbReference>
<dbReference type="Proteomes" id="UP000619545">
    <property type="component" value="Unassembled WGS sequence"/>
</dbReference>
<sequence>MRALKEFVKSERGQGGIEYLLLIAALIGLGILIAYYWWTSAQAAGKSASGGASTAGSTAKSKGTEMASTYANKIS</sequence>
<feature type="compositionally biased region" description="Polar residues" evidence="1">
    <location>
        <begin position="66"/>
        <end position="75"/>
    </location>
</feature>
<protein>
    <recommendedName>
        <fullName evidence="5">Class III signal peptide</fullName>
    </recommendedName>
</protein>
<name>A0A832WKE6_9EURY</name>
<proteinExistence type="predicted"/>
<dbReference type="AlphaFoldDB" id="A0A832WKE6"/>
<feature type="compositionally biased region" description="Low complexity" evidence="1">
    <location>
        <begin position="46"/>
        <end position="61"/>
    </location>
</feature>
<evidence type="ECO:0000313" key="4">
    <source>
        <dbReference type="Proteomes" id="UP000619545"/>
    </source>
</evidence>
<evidence type="ECO:0000313" key="3">
    <source>
        <dbReference type="EMBL" id="HII70070.1"/>
    </source>
</evidence>
<keyword evidence="2" id="KW-0472">Membrane</keyword>
<gene>
    <name evidence="3" type="ORF">HA336_02405</name>
</gene>
<evidence type="ECO:0000256" key="2">
    <source>
        <dbReference type="SAM" id="Phobius"/>
    </source>
</evidence>
<comment type="caution">
    <text evidence="3">The sequence shown here is derived from an EMBL/GenBank/DDBJ whole genome shotgun (WGS) entry which is preliminary data.</text>
</comment>
<feature type="transmembrane region" description="Helical" evidence="2">
    <location>
        <begin position="20"/>
        <end position="38"/>
    </location>
</feature>
<evidence type="ECO:0000256" key="1">
    <source>
        <dbReference type="SAM" id="MobiDB-lite"/>
    </source>
</evidence>
<keyword evidence="2" id="KW-0812">Transmembrane</keyword>
<keyword evidence="2" id="KW-1133">Transmembrane helix</keyword>
<dbReference type="EMBL" id="DUJS01000002">
    <property type="protein sequence ID" value="HII70070.1"/>
    <property type="molecule type" value="Genomic_DNA"/>
</dbReference>
<evidence type="ECO:0008006" key="5">
    <source>
        <dbReference type="Google" id="ProtNLM"/>
    </source>
</evidence>
<dbReference type="GeneID" id="41583399"/>
<organism evidence="3 4">
    <name type="scientific">Methanopyrus kandleri</name>
    <dbReference type="NCBI Taxonomy" id="2320"/>
    <lineage>
        <taxon>Archaea</taxon>
        <taxon>Methanobacteriati</taxon>
        <taxon>Methanobacteriota</taxon>
        <taxon>Methanomada group</taxon>
        <taxon>Methanopyri</taxon>
        <taxon>Methanopyrales</taxon>
        <taxon>Methanopyraceae</taxon>
        <taxon>Methanopyrus</taxon>
    </lineage>
</organism>
<feature type="region of interest" description="Disordered" evidence="1">
    <location>
        <begin position="46"/>
        <end position="75"/>
    </location>
</feature>